<dbReference type="EMBL" id="JAIWYP010000002">
    <property type="protein sequence ID" value="KAH3863257.1"/>
    <property type="molecule type" value="Genomic_DNA"/>
</dbReference>
<dbReference type="GO" id="GO:0016579">
    <property type="term" value="P:protein deubiquitination"/>
    <property type="evidence" value="ECO:0007669"/>
    <property type="project" value="InterPro"/>
</dbReference>
<accession>A0A9D4LQR6</accession>
<dbReference type="Gene3D" id="3.90.70.40">
    <property type="match status" value="1"/>
</dbReference>
<dbReference type="OrthoDB" id="422700at2759"/>
<comment type="caution">
    <text evidence="8">The sequence shown here is derived from an EMBL/GenBank/DDBJ whole genome shotgun (WGS) entry which is preliminary data.</text>
</comment>
<evidence type="ECO:0000256" key="1">
    <source>
        <dbReference type="ARBA" id="ARBA00000707"/>
    </source>
</evidence>
<dbReference type="GO" id="GO:0006508">
    <property type="term" value="P:proteolysis"/>
    <property type="evidence" value="ECO:0007669"/>
    <property type="project" value="UniProtKB-KW"/>
</dbReference>
<dbReference type="InterPro" id="IPR006155">
    <property type="entry name" value="Josephin"/>
</dbReference>
<name>A0A9D4LQR6_DREPO</name>
<dbReference type="PROSITE" id="PS50957">
    <property type="entry name" value="JOSEPHIN"/>
    <property type="match status" value="1"/>
</dbReference>
<evidence type="ECO:0000259" key="7">
    <source>
        <dbReference type="PROSITE" id="PS50957"/>
    </source>
</evidence>
<evidence type="ECO:0000256" key="4">
    <source>
        <dbReference type="ARBA" id="ARBA00022786"/>
    </source>
</evidence>
<dbReference type="Proteomes" id="UP000828390">
    <property type="component" value="Unassembled WGS sequence"/>
</dbReference>
<feature type="active site" evidence="6">
    <location>
        <position position="122"/>
    </location>
</feature>
<dbReference type="AlphaFoldDB" id="A0A9D4LQR6"/>
<evidence type="ECO:0000256" key="3">
    <source>
        <dbReference type="ARBA" id="ARBA00022670"/>
    </source>
</evidence>
<keyword evidence="5 6" id="KW-0378">Hydrolase</keyword>
<evidence type="ECO:0000313" key="9">
    <source>
        <dbReference type="Proteomes" id="UP000828390"/>
    </source>
</evidence>
<dbReference type="SMART" id="SM01246">
    <property type="entry name" value="Josephin"/>
    <property type="match status" value="1"/>
</dbReference>
<comment type="catalytic activity">
    <reaction evidence="1">
        <text>Thiol-dependent hydrolysis of ester, thioester, amide, peptide and isopeptide bonds formed by the C-terminal Gly of ubiquitin (a 76-residue protein attached to proteins as an intracellular targeting signal).</text>
        <dbReference type="EC" id="3.4.19.12"/>
    </reaction>
</comment>
<dbReference type="InterPro" id="IPR040053">
    <property type="entry name" value="JOSD1/2"/>
</dbReference>
<gene>
    <name evidence="8" type="ORF">DPMN_026237</name>
</gene>
<dbReference type="GO" id="GO:0004843">
    <property type="term" value="F:cysteine-type deubiquitinase activity"/>
    <property type="evidence" value="ECO:0007669"/>
    <property type="project" value="UniProtKB-EC"/>
</dbReference>
<evidence type="ECO:0000256" key="6">
    <source>
        <dbReference type="PROSITE-ProRule" id="PRU00331"/>
    </source>
</evidence>
<dbReference type="Pfam" id="PF02099">
    <property type="entry name" value="Josephin"/>
    <property type="match status" value="1"/>
</dbReference>
<dbReference type="PANTHER" id="PTHR13291:SF0">
    <property type="entry name" value="JOSEPHIN-LIKE PROTEIN"/>
    <property type="match status" value="1"/>
</dbReference>
<feature type="domain" description="Josephin" evidence="7">
    <location>
        <begin position="8"/>
        <end position="186"/>
    </location>
</feature>
<keyword evidence="3" id="KW-0645">Protease</keyword>
<reference evidence="8" key="2">
    <citation type="submission" date="2020-11" db="EMBL/GenBank/DDBJ databases">
        <authorList>
            <person name="McCartney M.A."/>
            <person name="Auch B."/>
            <person name="Kono T."/>
            <person name="Mallez S."/>
            <person name="Becker A."/>
            <person name="Gohl D.M."/>
            <person name="Silverstein K.A.T."/>
            <person name="Koren S."/>
            <person name="Bechman K.B."/>
            <person name="Herman A."/>
            <person name="Abrahante J.E."/>
            <person name="Garbe J."/>
        </authorList>
    </citation>
    <scope>NUCLEOTIDE SEQUENCE</scope>
    <source>
        <strain evidence="8">Duluth1</strain>
        <tissue evidence="8">Whole animal</tissue>
    </source>
</reference>
<evidence type="ECO:0000313" key="8">
    <source>
        <dbReference type="EMBL" id="KAH3863257.1"/>
    </source>
</evidence>
<evidence type="ECO:0000256" key="2">
    <source>
        <dbReference type="ARBA" id="ARBA00012759"/>
    </source>
</evidence>
<organism evidence="8 9">
    <name type="scientific">Dreissena polymorpha</name>
    <name type="common">Zebra mussel</name>
    <name type="synonym">Mytilus polymorpha</name>
    <dbReference type="NCBI Taxonomy" id="45954"/>
    <lineage>
        <taxon>Eukaryota</taxon>
        <taxon>Metazoa</taxon>
        <taxon>Spiralia</taxon>
        <taxon>Lophotrochozoa</taxon>
        <taxon>Mollusca</taxon>
        <taxon>Bivalvia</taxon>
        <taxon>Autobranchia</taxon>
        <taxon>Heteroconchia</taxon>
        <taxon>Euheterodonta</taxon>
        <taxon>Imparidentia</taxon>
        <taxon>Neoheterodontei</taxon>
        <taxon>Myida</taxon>
        <taxon>Dreissenoidea</taxon>
        <taxon>Dreissenidae</taxon>
        <taxon>Dreissena</taxon>
    </lineage>
</organism>
<sequence length="213" mass="24338">MEKALEGSQQLYHERQRKQLCALHILNNFFQAPVFKQSDLDEICTRLTPQKFYNPHRGILGLGNYDINVITAALQSKDLCLVWFDKRKNISDIEWINVQGVILNIPSDWKLGFIKLPFGLKHWILLREINNTFYNLDSRLSSPELMGTRDQVSEYISKLIANEEKTQVLFIVKPKVEETGAWYKSGSGGDIDSNLDSDDSYIHGGVNCSEVAT</sequence>
<evidence type="ECO:0000256" key="5">
    <source>
        <dbReference type="ARBA" id="ARBA00022801"/>
    </source>
</evidence>
<keyword evidence="4" id="KW-0833">Ubl conjugation pathway</keyword>
<reference evidence="8" key="1">
    <citation type="journal article" date="2019" name="bioRxiv">
        <title>The Genome of the Zebra Mussel, Dreissena polymorpha: A Resource for Invasive Species Research.</title>
        <authorList>
            <person name="McCartney M.A."/>
            <person name="Auch B."/>
            <person name="Kono T."/>
            <person name="Mallez S."/>
            <person name="Zhang Y."/>
            <person name="Obille A."/>
            <person name="Becker A."/>
            <person name="Abrahante J.E."/>
            <person name="Garbe J."/>
            <person name="Badalamenti J.P."/>
            <person name="Herman A."/>
            <person name="Mangelson H."/>
            <person name="Liachko I."/>
            <person name="Sullivan S."/>
            <person name="Sone E.D."/>
            <person name="Koren S."/>
            <person name="Silverstein K.A.T."/>
            <person name="Beckman K.B."/>
            <person name="Gohl D.M."/>
        </authorList>
    </citation>
    <scope>NUCLEOTIDE SEQUENCE</scope>
    <source>
        <strain evidence="8">Duluth1</strain>
        <tissue evidence="8">Whole animal</tissue>
    </source>
</reference>
<keyword evidence="9" id="KW-1185">Reference proteome</keyword>
<protein>
    <recommendedName>
        <fullName evidence="2">ubiquitinyl hydrolase 1</fullName>
        <ecNumber evidence="2">3.4.19.12</ecNumber>
    </recommendedName>
</protein>
<feature type="active site" evidence="6">
    <location>
        <position position="137"/>
    </location>
</feature>
<feature type="active site" evidence="6">
    <location>
        <position position="21"/>
    </location>
</feature>
<dbReference type="PANTHER" id="PTHR13291">
    <property type="entry name" value="JOSEPHIN 1, 2"/>
    <property type="match status" value="1"/>
</dbReference>
<proteinExistence type="predicted"/>
<dbReference type="EC" id="3.4.19.12" evidence="2"/>